<dbReference type="Proteomes" id="UP000294739">
    <property type="component" value="Unassembled WGS sequence"/>
</dbReference>
<proteinExistence type="inferred from homology"/>
<name>A0A4R5D7F2_9ACTN</name>
<protein>
    <submittedName>
        <fullName evidence="7">Hydroxyacid dehydrogenase</fullName>
    </submittedName>
</protein>
<reference evidence="7 8" key="1">
    <citation type="submission" date="2019-03" db="EMBL/GenBank/DDBJ databases">
        <title>Draft genome sequences of novel Actinobacteria.</title>
        <authorList>
            <person name="Sahin N."/>
            <person name="Ay H."/>
            <person name="Saygin H."/>
        </authorList>
    </citation>
    <scope>NUCLEOTIDE SEQUENCE [LARGE SCALE GENOMIC DNA]</scope>
    <source>
        <strain evidence="7 8">5K138</strain>
    </source>
</reference>
<evidence type="ECO:0000259" key="6">
    <source>
        <dbReference type="Pfam" id="PF02826"/>
    </source>
</evidence>
<dbReference type="PANTHER" id="PTHR42789">
    <property type="entry name" value="D-ISOMER SPECIFIC 2-HYDROXYACID DEHYDROGENASE FAMILY PROTEIN (AFU_ORTHOLOGUE AFUA_6G10090)"/>
    <property type="match status" value="1"/>
</dbReference>
<evidence type="ECO:0000256" key="4">
    <source>
        <dbReference type="RuleBase" id="RU003719"/>
    </source>
</evidence>
<dbReference type="InterPro" id="IPR036291">
    <property type="entry name" value="NAD(P)-bd_dom_sf"/>
</dbReference>
<dbReference type="Gene3D" id="3.40.50.720">
    <property type="entry name" value="NAD(P)-binding Rossmann-like Domain"/>
    <property type="match status" value="2"/>
</dbReference>
<dbReference type="GO" id="GO:0016616">
    <property type="term" value="F:oxidoreductase activity, acting on the CH-OH group of donors, NAD or NADP as acceptor"/>
    <property type="evidence" value="ECO:0007669"/>
    <property type="project" value="InterPro"/>
</dbReference>
<dbReference type="OrthoDB" id="117809at2"/>
<evidence type="ECO:0000256" key="3">
    <source>
        <dbReference type="ARBA" id="ARBA00023027"/>
    </source>
</evidence>
<dbReference type="InParanoid" id="A0A4R5D7F2"/>
<dbReference type="Pfam" id="PF00389">
    <property type="entry name" value="2-Hacid_dh"/>
    <property type="match status" value="1"/>
</dbReference>
<evidence type="ECO:0000256" key="1">
    <source>
        <dbReference type="ARBA" id="ARBA00005854"/>
    </source>
</evidence>
<dbReference type="Pfam" id="PF02826">
    <property type="entry name" value="2-Hacid_dh_C"/>
    <property type="match status" value="1"/>
</dbReference>
<organism evidence="7 8">
    <name type="scientific">Jiangella asiatica</name>
    <dbReference type="NCBI Taxonomy" id="2530372"/>
    <lineage>
        <taxon>Bacteria</taxon>
        <taxon>Bacillati</taxon>
        <taxon>Actinomycetota</taxon>
        <taxon>Actinomycetes</taxon>
        <taxon>Jiangellales</taxon>
        <taxon>Jiangellaceae</taxon>
        <taxon>Jiangella</taxon>
    </lineage>
</organism>
<evidence type="ECO:0000259" key="5">
    <source>
        <dbReference type="Pfam" id="PF00389"/>
    </source>
</evidence>
<feature type="domain" description="D-isomer specific 2-hydroxyacid dehydrogenase catalytic" evidence="5">
    <location>
        <begin position="27"/>
        <end position="312"/>
    </location>
</feature>
<keyword evidence="3" id="KW-0520">NAD</keyword>
<keyword evidence="2 4" id="KW-0560">Oxidoreductase</keyword>
<gene>
    <name evidence="7" type="ORF">E1269_14570</name>
</gene>
<comment type="caution">
    <text evidence="7">The sequence shown here is derived from an EMBL/GenBank/DDBJ whole genome shotgun (WGS) entry which is preliminary data.</text>
</comment>
<dbReference type="InterPro" id="IPR006140">
    <property type="entry name" value="D-isomer_DH_NAD-bd"/>
</dbReference>
<evidence type="ECO:0000313" key="7">
    <source>
        <dbReference type="EMBL" id="TDE09336.1"/>
    </source>
</evidence>
<dbReference type="CDD" id="cd12167">
    <property type="entry name" value="2-Hacid_dh_8"/>
    <property type="match status" value="1"/>
</dbReference>
<dbReference type="SUPFAM" id="SSF51735">
    <property type="entry name" value="NAD(P)-binding Rossmann-fold domains"/>
    <property type="match status" value="1"/>
</dbReference>
<dbReference type="SUPFAM" id="SSF52283">
    <property type="entry name" value="Formate/glycerate dehydrogenase catalytic domain-like"/>
    <property type="match status" value="1"/>
</dbReference>
<feature type="domain" description="D-isomer specific 2-hydroxyacid dehydrogenase NAD-binding" evidence="6">
    <location>
        <begin position="129"/>
        <end position="281"/>
    </location>
</feature>
<dbReference type="AlphaFoldDB" id="A0A4R5D7F2"/>
<dbReference type="EMBL" id="SMKZ01000019">
    <property type="protein sequence ID" value="TDE09336.1"/>
    <property type="molecule type" value="Genomic_DNA"/>
</dbReference>
<dbReference type="GO" id="GO:0051287">
    <property type="term" value="F:NAD binding"/>
    <property type="evidence" value="ECO:0007669"/>
    <property type="project" value="InterPro"/>
</dbReference>
<dbReference type="PANTHER" id="PTHR42789:SF1">
    <property type="entry name" value="D-ISOMER SPECIFIC 2-HYDROXYACID DEHYDROGENASE FAMILY PROTEIN (AFU_ORTHOLOGUE AFUA_6G10090)"/>
    <property type="match status" value="1"/>
</dbReference>
<sequence>MYADLAGGLFDAATRARLDELVELRGEVLTDFTRPEANDTLREVEVLVTGWGAPEVDAAALAAAPELRAIVHTAGTVKGIVDPACWERGVTVSTAASANAVPVAEFTLAMIILAGKDAFATEHRDRYLRPHDNPESTGNYRRTVGIVGASRVGRRLLELLRKLDLDVLLSDPFVSPEEARALGATWHDLDEVISLSRTLSLHAPSVPETRHLIDKRRLGLMPDGATLINTSRGALVDEAALVDELTTGRINAILDVTDPEPPAADSPLYTLPNVFITPHIAGSIGNEVQRLGAAAVDELARYVAGQPFEHEVSAAHLPTMA</sequence>
<dbReference type="InterPro" id="IPR050857">
    <property type="entry name" value="D-2-hydroxyacid_DH"/>
</dbReference>
<keyword evidence="8" id="KW-1185">Reference proteome</keyword>
<accession>A0A4R5D7F2</accession>
<evidence type="ECO:0000256" key="2">
    <source>
        <dbReference type="ARBA" id="ARBA00023002"/>
    </source>
</evidence>
<dbReference type="InterPro" id="IPR006139">
    <property type="entry name" value="D-isomer_2_OHA_DH_cat_dom"/>
</dbReference>
<evidence type="ECO:0000313" key="8">
    <source>
        <dbReference type="Proteomes" id="UP000294739"/>
    </source>
</evidence>
<comment type="similarity">
    <text evidence="1 4">Belongs to the D-isomer specific 2-hydroxyacid dehydrogenase family.</text>
</comment>